<dbReference type="Proteomes" id="UP000036202">
    <property type="component" value="Chromosome"/>
</dbReference>
<gene>
    <name evidence="2" type="ORF">BEH_07220</name>
</gene>
<evidence type="ECO:0000313" key="3">
    <source>
        <dbReference type="Proteomes" id="UP000036202"/>
    </source>
</evidence>
<dbReference type="OrthoDB" id="1911073at2"/>
<sequence length="244" mass="28466">MSDLSIFRGTPYPINRFINVHCITIGEIEEVGENLYNTFLSNVLFNKSLLADGNPEVMSMDDYKLLLALVSESPEFKEIFLQSLSFFIKQEVHFNLEGGFFYVVAEDETVPITEEDLIYIRDIIKKQNFVDDKAMDKKKPANSKAQELLERMRKAKEKIAKRQQEKDKKKTLSLLDITEIVACYAENLDPFKVWDLTVYQLYMSFIRLQMKDTYETNRLMLPHAASEDFAKDFQESHWASKINT</sequence>
<evidence type="ECO:0000256" key="1">
    <source>
        <dbReference type="SAM" id="Coils"/>
    </source>
</evidence>
<reference evidence="2 3" key="1">
    <citation type="journal article" date="2015" name="PLoS ONE">
        <title>Genome Sequence of Bacillus endophyticus and Analysis of Its Companion Mechanism in the Ketogulonigenium vulgare-Bacillus Strain Consortium.</title>
        <authorList>
            <person name="Jia N."/>
            <person name="Du J."/>
            <person name="Ding M.Z."/>
            <person name="Gao F."/>
            <person name="Yuan Y.J."/>
        </authorList>
    </citation>
    <scope>NUCLEOTIDE SEQUENCE [LARGE SCALE GENOMIC DNA]</scope>
    <source>
        <strain evidence="2 3">Hbe603</strain>
    </source>
</reference>
<organism evidence="2 3">
    <name type="scientific">Priestia filamentosa</name>
    <dbReference type="NCBI Taxonomy" id="1402861"/>
    <lineage>
        <taxon>Bacteria</taxon>
        <taxon>Bacillati</taxon>
        <taxon>Bacillota</taxon>
        <taxon>Bacilli</taxon>
        <taxon>Bacillales</taxon>
        <taxon>Bacillaceae</taxon>
        <taxon>Priestia</taxon>
    </lineage>
</organism>
<feature type="coiled-coil region" evidence="1">
    <location>
        <begin position="138"/>
        <end position="172"/>
    </location>
</feature>
<name>A0A0H4KE50_9BACI</name>
<dbReference type="PATRIC" id="fig|135735.6.peg.1459"/>
<keyword evidence="1" id="KW-0175">Coiled coil</keyword>
<accession>A0A0H4KE50</accession>
<dbReference type="EMBL" id="CP011974">
    <property type="protein sequence ID" value="AKO91910.1"/>
    <property type="molecule type" value="Genomic_DNA"/>
</dbReference>
<keyword evidence="3" id="KW-1185">Reference proteome</keyword>
<reference evidence="3" key="2">
    <citation type="submission" date="2015-06" db="EMBL/GenBank/DDBJ databases">
        <title>Genome Sequence of Bacillus endophyticus and Analysis of its Companion Mechanism in the Ketogulonigenium vulgare-Bacillus strain Consortium.</title>
        <authorList>
            <person name="Jia N."/>
            <person name="Du J."/>
            <person name="Ding M.-Z."/>
            <person name="Gao F."/>
            <person name="Yuan Y.-J."/>
        </authorList>
    </citation>
    <scope>NUCLEOTIDE SEQUENCE [LARGE SCALE GENOMIC DNA]</scope>
    <source>
        <strain evidence="3">Hbe603</strain>
    </source>
</reference>
<dbReference type="KEGG" id="beo:BEH_07220"/>
<proteinExistence type="predicted"/>
<protein>
    <submittedName>
        <fullName evidence="2">Uncharacterized protein</fullName>
    </submittedName>
</protein>
<dbReference type="AlphaFoldDB" id="A0A0H4KE50"/>
<dbReference type="RefSeq" id="WP_046216870.1">
    <property type="nucleotide sequence ID" value="NZ_CP011974.1"/>
</dbReference>
<evidence type="ECO:0000313" key="2">
    <source>
        <dbReference type="EMBL" id="AKO91910.1"/>
    </source>
</evidence>